<accession>A0AAW0PK93</accession>
<evidence type="ECO:0000313" key="2">
    <source>
        <dbReference type="EMBL" id="KAK7930218.1"/>
    </source>
</evidence>
<comment type="caution">
    <text evidence="2">The sequence shown here is derived from an EMBL/GenBank/DDBJ whole genome shotgun (WGS) entry which is preliminary data.</text>
</comment>
<evidence type="ECO:0000256" key="1">
    <source>
        <dbReference type="SAM" id="MobiDB-lite"/>
    </source>
</evidence>
<name>A0AAW0PK93_9GOBI</name>
<dbReference type="Proteomes" id="UP001460270">
    <property type="component" value="Unassembled WGS sequence"/>
</dbReference>
<reference evidence="3" key="1">
    <citation type="submission" date="2024-04" db="EMBL/GenBank/DDBJ databases">
        <title>Salinicola lusitanus LLJ914,a marine bacterium isolated from the Okinawa Trough.</title>
        <authorList>
            <person name="Li J."/>
        </authorList>
    </citation>
    <scope>NUCLEOTIDE SEQUENCE [LARGE SCALE GENOMIC DNA]</scope>
</reference>
<keyword evidence="3" id="KW-1185">Reference proteome</keyword>
<protein>
    <submittedName>
        <fullName evidence="2">Uncharacterized protein</fullName>
    </submittedName>
</protein>
<feature type="region of interest" description="Disordered" evidence="1">
    <location>
        <begin position="45"/>
        <end position="113"/>
    </location>
</feature>
<dbReference type="AlphaFoldDB" id="A0AAW0PK93"/>
<evidence type="ECO:0000313" key="3">
    <source>
        <dbReference type="Proteomes" id="UP001460270"/>
    </source>
</evidence>
<feature type="compositionally biased region" description="Basic and acidic residues" evidence="1">
    <location>
        <begin position="75"/>
        <end position="88"/>
    </location>
</feature>
<proteinExistence type="predicted"/>
<gene>
    <name evidence="2" type="ORF">WMY93_006613</name>
</gene>
<organism evidence="2 3">
    <name type="scientific">Mugilogobius chulae</name>
    <name type="common">yellowstripe goby</name>
    <dbReference type="NCBI Taxonomy" id="88201"/>
    <lineage>
        <taxon>Eukaryota</taxon>
        <taxon>Metazoa</taxon>
        <taxon>Chordata</taxon>
        <taxon>Craniata</taxon>
        <taxon>Vertebrata</taxon>
        <taxon>Euteleostomi</taxon>
        <taxon>Actinopterygii</taxon>
        <taxon>Neopterygii</taxon>
        <taxon>Teleostei</taxon>
        <taxon>Neoteleostei</taxon>
        <taxon>Acanthomorphata</taxon>
        <taxon>Gobiaria</taxon>
        <taxon>Gobiiformes</taxon>
        <taxon>Gobioidei</taxon>
        <taxon>Gobiidae</taxon>
        <taxon>Gobionellinae</taxon>
        <taxon>Mugilogobius</taxon>
    </lineage>
</organism>
<dbReference type="EMBL" id="JBBPFD010000004">
    <property type="protein sequence ID" value="KAK7930218.1"/>
    <property type="molecule type" value="Genomic_DNA"/>
</dbReference>
<feature type="compositionally biased region" description="Basic residues" evidence="1">
    <location>
        <begin position="103"/>
        <end position="113"/>
    </location>
</feature>
<sequence length="113" mass="12971">MAGTRRRTDRWRRRYRSLSRARTLSLQTPNVSDRGLAWLSVCGSGAQRMKRRSADEEEREGQRGVDVLLSGRIKGRGESRWKSLHIDRQGSSSSQADTEPRVHSTRKPRRALP</sequence>